<reference evidence="3 4" key="1">
    <citation type="submission" date="2019-03" db="EMBL/GenBank/DDBJ databases">
        <title>Genomic Encyclopedia of Type Strains, Phase IV (KMG-IV): sequencing the most valuable type-strain genomes for metagenomic binning, comparative biology and taxonomic classification.</title>
        <authorList>
            <person name="Goeker M."/>
        </authorList>
    </citation>
    <scope>NUCLEOTIDE SEQUENCE [LARGE SCALE GENOMIC DNA]</scope>
    <source>
        <strain evidence="3 4">DSM 29489</strain>
    </source>
</reference>
<dbReference type="RefSeq" id="WP_132382153.1">
    <property type="nucleotide sequence ID" value="NZ_SLZZ01000017.1"/>
</dbReference>
<dbReference type="Pfam" id="PF12215">
    <property type="entry name" value="Glyco_hydr_116N"/>
    <property type="match status" value="1"/>
</dbReference>
<dbReference type="InterPro" id="IPR006775">
    <property type="entry name" value="GH116_catalytic"/>
</dbReference>
<evidence type="ECO:0000259" key="2">
    <source>
        <dbReference type="Pfam" id="PF12215"/>
    </source>
</evidence>
<dbReference type="InterPro" id="IPR012341">
    <property type="entry name" value="6hp_glycosidase-like_sf"/>
</dbReference>
<proteinExistence type="predicted"/>
<feature type="domain" description="Glycosyl-hydrolase family 116 catalytic region" evidence="1">
    <location>
        <begin position="461"/>
        <end position="766"/>
    </location>
</feature>
<dbReference type="InterPro" id="IPR052566">
    <property type="entry name" value="Non-lysos_glucosylceramidase"/>
</dbReference>
<feature type="domain" description="Glycosyl-hydrolase family 116 N-terminal" evidence="2">
    <location>
        <begin position="14"/>
        <end position="344"/>
    </location>
</feature>
<dbReference type="Pfam" id="PF04685">
    <property type="entry name" value="DUF608"/>
    <property type="match status" value="1"/>
</dbReference>
<dbReference type="Proteomes" id="UP000295726">
    <property type="component" value="Unassembled WGS sequence"/>
</dbReference>
<dbReference type="EMBL" id="SLZZ01000017">
    <property type="protein sequence ID" value="TCS77414.1"/>
    <property type="molecule type" value="Genomic_DNA"/>
</dbReference>
<gene>
    <name evidence="3" type="ORF">EDD59_11721</name>
</gene>
<name>A0A4R3K3U9_9FIRM</name>
<dbReference type="GO" id="GO:0004553">
    <property type="term" value="F:hydrolase activity, hydrolyzing O-glycosyl compounds"/>
    <property type="evidence" value="ECO:0007669"/>
    <property type="project" value="InterPro"/>
</dbReference>
<dbReference type="InterPro" id="IPR024462">
    <property type="entry name" value="GH116_N"/>
</dbReference>
<keyword evidence="4" id="KW-1185">Reference proteome</keyword>
<evidence type="ECO:0000313" key="4">
    <source>
        <dbReference type="Proteomes" id="UP000295726"/>
    </source>
</evidence>
<dbReference type="Gene3D" id="1.50.10.10">
    <property type="match status" value="1"/>
</dbReference>
<organism evidence="3 4">
    <name type="scientific">Muricomes intestini</name>
    <dbReference type="NCBI Taxonomy" id="1796634"/>
    <lineage>
        <taxon>Bacteria</taxon>
        <taxon>Bacillati</taxon>
        <taxon>Bacillota</taxon>
        <taxon>Clostridia</taxon>
        <taxon>Lachnospirales</taxon>
        <taxon>Lachnospiraceae</taxon>
        <taxon>Muricomes</taxon>
    </lineage>
</organism>
<dbReference type="GO" id="GO:0005975">
    <property type="term" value="P:carbohydrate metabolic process"/>
    <property type="evidence" value="ECO:0007669"/>
    <property type="project" value="InterPro"/>
</dbReference>
<evidence type="ECO:0000313" key="3">
    <source>
        <dbReference type="EMBL" id="TCS77414.1"/>
    </source>
</evidence>
<dbReference type="SUPFAM" id="SSF48208">
    <property type="entry name" value="Six-hairpin glycosidases"/>
    <property type="match status" value="1"/>
</dbReference>
<dbReference type="PANTHER" id="PTHR12654:SF0">
    <property type="entry name" value="NON-LYSOSOMAL GLUCOSYLCERAMIDASE"/>
    <property type="match status" value="1"/>
</dbReference>
<dbReference type="PANTHER" id="PTHR12654">
    <property type="entry name" value="BILE ACID BETA-GLUCOSIDASE-RELATED"/>
    <property type="match status" value="1"/>
</dbReference>
<sequence length="873" mass="100359">MKEYRKKKTKEISFPLGGIGSGCIGLAGNGMLKDWEIYGHPYKNTANAFSHIMVRAEKEGKVVDKRALHGDWTNAAIGGETKNVYRGNGGFGYGMGPYRGTLAGVPHFEDWVFKGEYPFAEIDFTDANFPGQVKLRAFNPFIPLNDKDSSLPAAFFEIEFINNSKEKIDYTAFFTLNNPLPYGTTKNEFHTEDKFSYISYECEGMDEKATIWGNLCLATDHSDISWQEYWYRGQWFDSLGAFWDDVSAGGKLHNRSYQSIAGNAKKPYMLNGEEPGTLAAHCELNPEDRKAVRFIISWYFPNCVNAWNPEKGKKEPTIWKNYYTKLINSSNECARYCIENWKRLYNDTQLFKDALFQTSLPSECMEAVSSNLSILKTATCLRLENGEFYGFEGSGLEEGICEGSCSHVWNYAYALPYLFPKLERSMRELDFKYNQREDGAMSFRLMLPLGRKRFDFRPCVDGQMGGVIKTWREYLLCGDRTWLEQQWNGVKKSIEYAWADTNEDKWDENQDGVMEGRQHHTMDMELFGPSGWLNGFYLAALLSGSKIASELGYKREEKKYLELFKKGKKWTDENLFNGEYYIQQIDLKDKSLLRRYDKILSIDGFTAEDAYWNEEKREIKYQIENGCATDQVIAQWHANLCDLGDIFDKEKVRSALRSIYKYNRVKCARNSFNAGRVYALDDESYVKVCGWPENARRPSVPLTYADEVFCGLEYQAAAHMIQEGMLEEGFDIVKKTRERFDGEKRNPWNEFECGSNYARSMASFSLIPSISGYKVNISRGYIGFDPSSKEVPFTVFFSMETGWGLYTLTESLLSLKLLYGNLQMCEFGLPKGVTPKEAKVSGKEMEYQLKKDRICFFSIVKLDAENELKVTIN</sequence>
<evidence type="ECO:0000259" key="1">
    <source>
        <dbReference type="Pfam" id="PF04685"/>
    </source>
</evidence>
<dbReference type="InterPro" id="IPR008928">
    <property type="entry name" value="6-hairpin_glycosidase_sf"/>
</dbReference>
<dbReference type="AlphaFoldDB" id="A0A4R3K3U9"/>
<protein>
    <submittedName>
        <fullName evidence="3">Uncharacterized protein (DUF608 family)</fullName>
    </submittedName>
</protein>
<dbReference type="OrthoDB" id="1007311at2"/>
<dbReference type="PROSITE" id="PS51257">
    <property type="entry name" value="PROKAR_LIPOPROTEIN"/>
    <property type="match status" value="1"/>
</dbReference>
<accession>A0A4R3K3U9</accession>
<comment type="caution">
    <text evidence="3">The sequence shown here is derived from an EMBL/GenBank/DDBJ whole genome shotgun (WGS) entry which is preliminary data.</text>
</comment>